<feature type="binding site" evidence="7">
    <location>
        <begin position="227"/>
        <end position="228"/>
    </location>
    <ligand>
        <name>FMN</name>
        <dbReference type="ChEBI" id="CHEBI:58210"/>
    </ligand>
</feature>
<comment type="function">
    <text evidence="5">Catalyzes the synthesis of 5,6-dihydrouridine (D), a modified base found in the D-loop of most tRNAs, via the reduction of the C5-C6 double bond in target uridines.</text>
</comment>
<dbReference type="EC" id="1.3.1.-" evidence="5"/>
<dbReference type="Pfam" id="PF01207">
    <property type="entry name" value="Dus"/>
    <property type="match status" value="1"/>
</dbReference>
<feature type="active site" description="Proton donor" evidence="6">
    <location>
        <position position="103"/>
    </location>
</feature>
<evidence type="ECO:0000259" key="8">
    <source>
        <dbReference type="Pfam" id="PF01207"/>
    </source>
</evidence>
<comment type="similarity">
    <text evidence="5">Belongs to the dus family.</text>
</comment>
<comment type="cofactor">
    <cofactor evidence="5 7">
        <name>FMN</name>
        <dbReference type="ChEBI" id="CHEBI:58210"/>
    </cofactor>
</comment>
<dbReference type="STRING" id="91360.SAMN05660330_03611"/>
<keyword evidence="2 5" id="KW-0288">FMN</keyword>
<keyword evidence="1 5" id="KW-0285">Flavoprotein</keyword>
<dbReference type="InterPro" id="IPR013785">
    <property type="entry name" value="Aldolase_TIM"/>
</dbReference>
<evidence type="ECO:0000256" key="4">
    <source>
        <dbReference type="ARBA" id="ARBA00023002"/>
    </source>
</evidence>
<evidence type="ECO:0000256" key="6">
    <source>
        <dbReference type="PIRSR" id="PIRSR006621-1"/>
    </source>
</evidence>
<dbReference type="InterPro" id="IPR001269">
    <property type="entry name" value="DUS_fam"/>
</dbReference>
<gene>
    <name evidence="9" type="ORF">SAMN05660330_03611</name>
</gene>
<evidence type="ECO:0000256" key="3">
    <source>
        <dbReference type="ARBA" id="ARBA00022694"/>
    </source>
</evidence>
<dbReference type="AlphaFoldDB" id="A0A1H0UKT6"/>
<protein>
    <recommendedName>
        <fullName evidence="5">tRNA-dihydrouridine synthase</fullName>
        <ecNumber evidence="5">1.3.1.-</ecNumber>
    </recommendedName>
</protein>
<evidence type="ECO:0000256" key="2">
    <source>
        <dbReference type="ARBA" id="ARBA00022643"/>
    </source>
</evidence>
<feature type="binding site" evidence="7">
    <location>
        <position position="73"/>
    </location>
    <ligand>
        <name>FMN</name>
        <dbReference type="ChEBI" id="CHEBI:58210"/>
    </ligand>
</feature>
<feature type="binding site" evidence="7">
    <location>
        <position position="142"/>
    </location>
    <ligand>
        <name>FMN</name>
        <dbReference type="ChEBI" id="CHEBI:58210"/>
    </ligand>
</feature>
<evidence type="ECO:0000256" key="5">
    <source>
        <dbReference type="PIRNR" id="PIRNR006621"/>
    </source>
</evidence>
<dbReference type="CDD" id="cd02801">
    <property type="entry name" value="DUS_like_FMN"/>
    <property type="match status" value="1"/>
</dbReference>
<accession>A0A1H0UKT6</accession>
<reference evidence="9 10" key="1">
    <citation type="submission" date="2016-10" db="EMBL/GenBank/DDBJ databases">
        <authorList>
            <person name="de Groot N.N."/>
        </authorList>
    </citation>
    <scope>NUCLEOTIDE SEQUENCE [LARGE SCALE GENOMIC DNA]</scope>
    <source>
        <strain evidence="9 10">DSM 12130</strain>
    </source>
</reference>
<organism evidence="9 10">
    <name type="scientific">Desulforhopalus singaporensis</name>
    <dbReference type="NCBI Taxonomy" id="91360"/>
    <lineage>
        <taxon>Bacteria</taxon>
        <taxon>Pseudomonadati</taxon>
        <taxon>Thermodesulfobacteriota</taxon>
        <taxon>Desulfobulbia</taxon>
        <taxon>Desulfobulbales</taxon>
        <taxon>Desulfocapsaceae</taxon>
        <taxon>Desulforhopalus</taxon>
    </lineage>
</organism>
<sequence length="322" mass="36252">MIPTNNPEPFIYLAPIKGITDALFRTILLRHFGGFSGLMAPFINPQNSFLLENRLLKDVLPENNPAACNLVPQLLHTTPEPFITLANRLADLGFTHVNWNLGCPAPMVAKKQRGSGMLPHTDLILGFLDAVLPKIRTELSIKTRLGFASKTEIATLLPLIDHYPLKEIIIHPRLGKQLYRGTTDIDGFAMCLELSRHSLVYNGDIVDAPSFAALANRFPSIGRWMLGRGVLANPMLAEELTGVKATVESDKIFRLMQFHQELFQKYRQLLSGPGHLLGRMKLIWSYLILSFPGQQKQLKKIQKCNTIAHYLQIVDDIFRNNH</sequence>
<keyword evidence="4 5" id="KW-0560">Oxidoreductase</keyword>
<dbReference type="PANTHER" id="PTHR45846">
    <property type="entry name" value="TRNA-DIHYDROURIDINE(47) SYNTHASE [NAD(P)(+)]-LIKE"/>
    <property type="match status" value="1"/>
</dbReference>
<dbReference type="OrthoDB" id="5289281at2"/>
<evidence type="ECO:0000256" key="1">
    <source>
        <dbReference type="ARBA" id="ARBA00022630"/>
    </source>
</evidence>
<dbReference type="PIRSF" id="PIRSF006621">
    <property type="entry name" value="Dus"/>
    <property type="match status" value="1"/>
</dbReference>
<dbReference type="Gene3D" id="3.20.20.70">
    <property type="entry name" value="Aldolase class I"/>
    <property type="match status" value="1"/>
</dbReference>
<keyword evidence="10" id="KW-1185">Reference proteome</keyword>
<name>A0A1H0UKT6_9BACT</name>
<feature type="binding site" evidence="7">
    <location>
        <position position="171"/>
    </location>
    <ligand>
        <name>FMN</name>
        <dbReference type="ChEBI" id="CHEBI:58210"/>
    </ligand>
</feature>
<keyword evidence="3 5" id="KW-0819">tRNA processing</keyword>
<dbReference type="InterPro" id="IPR035587">
    <property type="entry name" value="DUS-like_FMN-bd"/>
</dbReference>
<dbReference type="EMBL" id="FNJI01000033">
    <property type="protein sequence ID" value="SDP66764.1"/>
    <property type="molecule type" value="Genomic_DNA"/>
</dbReference>
<dbReference type="GO" id="GO:0017150">
    <property type="term" value="F:tRNA dihydrouridine synthase activity"/>
    <property type="evidence" value="ECO:0007669"/>
    <property type="project" value="InterPro"/>
</dbReference>
<dbReference type="SUPFAM" id="SSF51395">
    <property type="entry name" value="FMN-linked oxidoreductases"/>
    <property type="match status" value="1"/>
</dbReference>
<dbReference type="GO" id="GO:0050660">
    <property type="term" value="F:flavin adenine dinucleotide binding"/>
    <property type="evidence" value="ECO:0007669"/>
    <property type="project" value="InterPro"/>
</dbReference>
<dbReference type="PANTHER" id="PTHR45846:SF1">
    <property type="entry name" value="TRNA-DIHYDROURIDINE(47) SYNTHASE [NAD(P)(+)]-LIKE"/>
    <property type="match status" value="1"/>
</dbReference>
<feature type="domain" description="DUS-like FMN-binding" evidence="8">
    <location>
        <begin position="13"/>
        <end position="271"/>
    </location>
</feature>
<evidence type="ECO:0000313" key="9">
    <source>
        <dbReference type="EMBL" id="SDP66764.1"/>
    </source>
</evidence>
<dbReference type="Proteomes" id="UP000199073">
    <property type="component" value="Unassembled WGS sequence"/>
</dbReference>
<keyword evidence="7" id="KW-0547">Nucleotide-binding</keyword>
<proteinExistence type="inferred from homology"/>
<dbReference type="GO" id="GO:0003723">
    <property type="term" value="F:RNA binding"/>
    <property type="evidence" value="ECO:0007669"/>
    <property type="project" value="TreeGrafter"/>
</dbReference>
<evidence type="ECO:0000256" key="7">
    <source>
        <dbReference type="PIRSR" id="PIRSR006621-2"/>
    </source>
</evidence>
<evidence type="ECO:0000313" key="10">
    <source>
        <dbReference type="Proteomes" id="UP000199073"/>
    </source>
</evidence>
<dbReference type="RefSeq" id="WP_092225383.1">
    <property type="nucleotide sequence ID" value="NZ_FNJI01000033.1"/>
</dbReference>